<accession>A0ABU0BQD7</accession>
<comment type="caution">
    <text evidence="1">The sequence shown here is derived from an EMBL/GenBank/DDBJ whole genome shotgun (WGS) entry which is preliminary data.</text>
</comment>
<dbReference type="RefSeq" id="WP_307229167.1">
    <property type="nucleotide sequence ID" value="NZ_JAUSVF010000001.1"/>
</dbReference>
<organism evidence="1 2">
    <name type="scientific">Pararhizobium capsulatum DSM 1112</name>
    <dbReference type="NCBI Taxonomy" id="1121113"/>
    <lineage>
        <taxon>Bacteria</taxon>
        <taxon>Pseudomonadati</taxon>
        <taxon>Pseudomonadota</taxon>
        <taxon>Alphaproteobacteria</taxon>
        <taxon>Hyphomicrobiales</taxon>
        <taxon>Rhizobiaceae</taxon>
        <taxon>Rhizobium/Agrobacterium group</taxon>
        <taxon>Pararhizobium</taxon>
    </lineage>
</organism>
<dbReference type="EMBL" id="JAUSVF010000001">
    <property type="protein sequence ID" value="MDQ0319896.1"/>
    <property type="molecule type" value="Genomic_DNA"/>
</dbReference>
<sequence length="75" mass="8241">MMPITIRIQALGLGGAIGEPALLTTIGLRETLLMALNYDEARVNFVCRQVEEAGTYELCDQAAESTYLIEKILHS</sequence>
<evidence type="ECO:0000313" key="1">
    <source>
        <dbReference type="EMBL" id="MDQ0319896.1"/>
    </source>
</evidence>
<protein>
    <submittedName>
        <fullName evidence="1">Uncharacterized protein</fullName>
    </submittedName>
</protein>
<evidence type="ECO:0000313" key="2">
    <source>
        <dbReference type="Proteomes" id="UP001230207"/>
    </source>
</evidence>
<dbReference type="Proteomes" id="UP001230207">
    <property type="component" value="Unassembled WGS sequence"/>
</dbReference>
<reference evidence="1 2" key="1">
    <citation type="submission" date="2023-07" db="EMBL/GenBank/DDBJ databases">
        <title>Genomic Encyclopedia of Type Strains, Phase IV (KMG-IV): sequencing the most valuable type-strain genomes for metagenomic binning, comparative biology and taxonomic classification.</title>
        <authorList>
            <person name="Goeker M."/>
        </authorList>
    </citation>
    <scope>NUCLEOTIDE SEQUENCE [LARGE SCALE GENOMIC DNA]</scope>
    <source>
        <strain evidence="1 2">DSM 1112</strain>
    </source>
</reference>
<gene>
    <name evidence="1" type="ORF">QO002_002034</name>
</gene>
<keyword evidence="2" id="KW-1185">Reference proteome</keyword>
<proteinExistence type="predicted"/>
<name>A0ABU0BQD7_9HYPH</name>